<evidence type="ECO:0000256" key="15">
    <source>
        <dbReference type="ARBA" id="ARBA00063882"/>
    </source>
</evidence>
<evidence type="ECO:0000256" key="6">
    <source>
        <dbReference type="ARBA" id="ARBA00022692"/>
    </source>
</evidence>
<evidence type="ECO:0000256" key="8">
    <source>
        <dbReference type="ARBA" id="ARBA00022982"/>
    </source>
</evidence>
<feature type="transmembrane region" description="Helical" evidence="18">
    <location>
        <begin position="12"/>
        <end position="31"/>
    </location>
</feature>
<proteinExistence type="predicted"/>
<keyword evidence="6 18" id="KW-0812">Transmembrane</keyword>
<dbReference type="GO" id="GO:0009055">
    <property type="term" value="F:electron transfer activity"/>
    <property type="evidence" value="ECO:0007669"/>
    <property type="project" value="TreeGrafter"/>
</dbReference>
<sequence length="270" mass="30141">MFANFDINFVLFGVMPYVALTIFLVGSIARYERDPFTWKSSSSQLLRRKQLIWGSILFHVGILTVFFGHLIGLFTPVRVLDAFGIPYALKQWMAVLIGGPAGIAALIGATMLLHRRLSDPRIRVTSSYADIAILGLIWLQLAIGLLTITQTLQHMDGSEMVRFMTWSQSVVTWNLNAWVTVVDVHWLYKLHIFLGLIITMLFPFTRLVHIWSGFAAPLRYLLGRPGYQIVRSRRKSALPAPSGPVSATTHAAVPPRAMGRPEASIANPAE</sequence>
<keyword evidence="12" id="KW-0534">Nitrate assimilation</keyword>
<name>A0A1N7NUS5_9RHOB</name>
<evidence type="ECO:0000259" key="19">
    <source>
        <dbReference type="Pfam" id="PF02665"/>
    </source>
</evidence>
<feature type="transmembrane region" description="Helical" evidence="18">
    <location>
        <begin position="51"/>
        <end position="72"/>
    </location>
</feature>
<dbReference type="GO" id="GO:0005886">
    <property type="term" value="C:plasma membrane"/>
    <property type="evidence" value="ECO:0007669"/>
    <property type="project" value="UniProtKB-SubCell"/>
</dbReference>
<evidence type="ECO:0000256" key="11">
    <source>
        <dbReference type="ARBA" id="ARBA00023004"/>
    </source>
</evidence>
<feature type="transmembrane region" description="Helical" evidence="18">
    <location>
        <begin position="92"/>
        <end position="113"/>
    </location>
</feature>
<evidence type="ECO:0000256" key="4">
    <source>
        <dbReference type="ARBA" id="ARBA00022475"/>
    </source>
</evidence>
<feature type="binding site" description="axial binding residue" evidence="16">
    <location>
        <position position="69"/>
    </location>
    <ligand>
        <name>heme b</name>
        <dbReference type="ChEBI" id="CHEBI:60344"/>
        <label>1</label>
    </ligand>
    <ligandPart>
        <name>Fe</name>
        <dbReference type="ChEBI" id="CHEBI:18248"/>
    </ligandPart>
</feature>
<evidence type="ECO:0000256" key="13">
    <source>
        <dbReference type="ARBA" id="ARBA00023136"/>
    </source>
</evidence>
<comment type="catalytic activity">
    <reaction evidence="14">
        <text>nitrate + a quinol = a quinone + nitrite + H2O</text>
        <dbReference type="Rhea" id="RHEA:56144"/>
        <dbReference type="ChEBI" id="CHEBI:15377"/>
        <dbReference type="ChEBI" id="CHEBI:16301"/>
        <dbReference type="ChEBI" id="CHEBI:17632"/>
        <dbReference type="ChEBI" id="CHEBI:24646"/>
        <dbReference type="ChEBI" id="CHEBI:132124"/>
        <dbReference type="EC" id="1.7.5.1"/>
    </reaction>
</comment>
<reference evidence="21" key="1">
    <citation type="submission" date="2017-01" db="EMBL/GenBank/DDBJ databases">
        <authorList>
            <person name="Varghese N."/>
            <person name="Submissions S."/>
        </authorList>
    </citation>
    <scope>NUCLEOTIDE SEQUENCE [LARGE SCALE GENOMIC DNA]</scope>
    <source>
        <strain evidence="21">DSM 29430</strain>
    </source>
</reference>
<dbReference type="GO" id="GO:0020037">
    <property type="term" value="F:heme binding"/>
    <property type="evidence" value="ECO:0007669"/>
    <property type="project" value="TreeGrafter"/>
</dbReference>
<organism evidence="20 21">
    <name type="scientific">Roseivivax lentus</name>
    <dbReference type="NCBI Taxonomy" id="633194"/>
    <lineage>
        <taxon>Bacteria</taxon>
        <taxon>Pseudomonadati</taxon>
        <taxon>Pseudomonadota</taxon>
        <taxon>Alphaproteobacteria</taxon>
        <taxon>Rhodobacterales</taxon>
        <taxon>Roseobacteraceae</taxon>
        <taxon>Roseivivax</taxon>
    </lineage>
</organism>
<feature type="transmembrane region" description="Helical" evidence="18">
    <location>
        <begin position="186"/>
        <end position="204"/>
    </location>
</feature>
<dbReference type="SUPFAM" id="SSF103501">
    <property type="entry name" value="Respiratory nitrate reductase 1 gamma chain"/>
    <property type="match status" value="1"/>
</dbReference>
<dbReference type="GO" id="GO:0042128">
    <property type="term" value="P:nitrate assimilation"/>
    <property type="evidence" value="ECO:0007669"/>
    <property type="project" value="UniProtKB-KW"/>
</dbReference>
<dbReference type="AlphaFoldDB" id="A0A1N7NUS5"/>
<keyword evidence="11 16" id="KW-0408">Iron</keyword>
<keyword evidence="4" id="KW-1003">Cell membrane</keyword>
<dbReference type="Gene3D" id="1.20.950.20">
    <property type="entry name" value="Transmembrane di-heme cytochromes, Chain C"/>
    <property type="match status" value="1"/>
</dbReference>
<dbReference type="NCBIfam" id="TIGR00351">
    <property type="entry name" value="narI"/>
    <property type="match status" value="1"/>
</dbReference>
<comment type="subunit">
    <text evidence="15">Dimer of heterotrimers each composed of an alpha, a beta and a gamma chain. Alpha and beta are catalytic chains; gamma chains are involved in binding the enzyme complex to the cytoplasmic membrane.</text>
</comment>
<evidence type="ECO:0000256" key="17">
    <source>
        <dbReference type="SAM" id="MobiDB-lite"/>
    </source>
</evidence>
<keyword evidence="8" id="KW-0249">Electron transport</keyword>
<feature type="binding site" description="axial binding residue" evidence="16">
    <location>
        <position position="191"/>
    </location>
    <ligand>
        <name>heme b</name>
        <dbReference type="ChEBI" id="CHEBI:60344"/>
        <label>1</label>
    </ligand>
    <ligandPart>
        <name>Fe</name>
        <dbReference type="ChEBI" id="CHEBI:18248"/>
    </ligandPart>
</feature>
<dbReference type="Pfam" id="PF02665">
    <property type="entry name" value="Nitrate_red_gam"/>
    <property type="match status" value="1"/>
</dbReference>
<gene>
    <name evidence="20" type="ORF">SAMN05421759_11080</name>
</gene>
<feature type="region of interest" description="Disordered" evidence="17">
    <location>
        <begin position="237"/>
        <end position="270"/>
    </location>
</feature>
<comment type="subcellular location">
    <subcellularLocation>
        <location evidence="1">Cell membrane</location>
        <topology evidence="1">Multi-pass membrane protein</topology>
    </subcellularLocation>
</comment>
<dbReference type="InterPro" id="IPR023234">
    <property type="entry name" value="NarG-like_domain"/>
</dbReference>
<dbReference type="PANTHER" id="PTHR30598">
    <property type="entry name" value="NITRATE REDUCTASE PRIVATE CHAPERONE, REDOX ENZYME MATURATION PROTEIN REMP FAMILY"/>
    <property type="match status" value="1"/>
</dbReference>
<keyword evidence="10" id="KW-0560">Oxidoreductase</keyword>
<evidence type="ECO:0000256" key="2">
    <source>
        <dbReference type="ARBA" id="ARBA00012500"/>
    </source>
</evidence>
<evidence type="ECO:0000256" key="5">
    <source>
        <dbReference type="ARBA" id="ARBA00022617"/>
    </source>
</evidence>
<dbReference type="FunFam" id="1.20.950.20:FF:000001">
    <property type="entry name" value="Respiratory nitrate reductase subunit gamma"/>
    <property type="match status" value="1"/>
</dbReference>
<dbReference type="PANTHER" id="PTHR30598:SF3">
    <property type="entry name" value="RESPIRATORY NITRATE REDUCTASE 1 GAMMA CHAIN"/>
    <property type="match status" value="1"/>
</dbReference>
<keyword evidence="21" id="KW-1185">Reference proteome</keyword>
<dbReference type="EC" id="1.7.5.1" evidence="2"/>
<keyword evidence="5 16" id="KW-0349">Heme</keyword>
<evidence type="ECO:0000256" key="1">
    <source>
        <dbReference type="ARBA" id="ARBA00004651"/>
    </source>
</evidence>
<evidence type="ECO:0000256" key="7">
    <source>
        <dbReference type="ARBA" id="ARBA00022723"/>
    </source>
</evidence>
<dbReference type="InterPro" id="IPR003816">
    <property type="entry name" value="Nitrate_red_gam"/>
</dbReference>
<dbReference type="InterPro" id="IPR036197">
    <property type="entry name" value="NarG-like_sf"/>
</dbReference>
<evidence type="ECO:0000256" key="16">
    <source>
        <dbReference type="PIRSR" id="PIRSR603816-1"/>
    </source>
</evidence>
<feature type="binding site" description="axial binding residue" evidence="16">
    <location>
        <position position="209"/>
    </location>
    <ligand>
        <name>heme b</name>
        <dbReference type="ChEBI" id="CHEBI:60344"/>
        <label>1</label>
    </ligand>
    <ligandPart>
        <name>Fe</name>
        <dbReference type="ChEBI" id="CHEBI:18248"/>
    </ligandPart>
</feature>
<evidence type="ECO:0000313" key="21">
    <source>
        <dbReference type="Proteomes" id="UP000186684"/>
    </source>
</evidence>
<keyword evidence="3" id="KW-0813">Transport</keyword>
<evidence type="ECO:0000256" key="18">
    <source>
        <dbReference type="SAM" id="Phobius"/>
    </source>
</evidence>
<keyword evidence="7" id="KW-0479">Metal-binding</keyword>
<dbReference type="InterPro" id="IPR051936">
    <property type="entry name" value="Heme-iron_electron_transfer"/>
</dbReference>
<evidence type="ECO:0000256" key="14">
    <source>
        <dbReference type="ARBA" id="ARBA00048294"/>
    </source>
</evidence>
<keyword evidence="13 18" id="KW-0472">Membrane</keyword>
<evidence type="ECO:0000256" key="3">
    <source>
        <dbReference type="ARBA" id="ARBA00022448"/>
    </source>
</evidence>
<protein>
    <recommendedName>
        <fullName evidence="2">nitrate reductase (quinone)</fullName>
        <ecNumber evidence="2">1.7.5.1</ecNumber>
    </recommendedName>
</protein>
<dbReference type="EMBL" id="FTOQ01000010">
    <property type="protein sequence ID" value="SIT02113.1"/>
    <property type="molecule type" value="Genomic_DNA"/>
</dbReference>
<feature type="transmembrane region" description="Helical" evidence="18">
    <location>
        <begin position="125"/>
        <end position="148"/>
    </location>
</feature>
<accession>A0A1N7NUS5</accession>
<dbReference type="Proteomes" id="UP000186684">
    <property type="component" value="Unassembled WGS sequence"/>
</dbReference>
<evidence type="ECO:0000256" key="9">
    <source>
        <dbReference type="ARBA" id="ARBA00022989"/>
    </source>
</evidence>
<dbReference type="GO" id="GO:0046872">
    <property type="term" value="F:metal ion binding"/>
    <property type="evidence" value="ECO:0007669"/>
    <property type="project" value="UniProtKB-KW"/>
</dbReference>
<dbReference type="GO" id="GO:0019645">
    <property type="term" value="P:anaerobic electron transport chain"/>
    <property type="evidence" value="ECO:0007669"/>
    <property type="project" value="UniProtKB-ARBA"/>
</dbReference>
<dbReference type="GO" id="GO:0009325">
    <property type="term" value="C:nitrate reductase complex"/>
    <property type="evidence" value="ECO:0007669"/>
    <property type="project" value="InterPro"/>
</dbReference>
<dbReference type="STRING" id="633194.SAMN05421759_11080"/>
<evidence type="ECO:0000313" key="20">
    <source>
        <dbReference type="EMBL" id="SIT02113.1"/>
    </source>
</evidence>
<feature type="binding site" description="axial binding residue" evidence="16">
    <location>
        <position position="59"/>
    </location>
    <ligand>
        <name>heme b</name>
        <dbReference type="ChEBI" id="CHEBI:60344"/>
        <label>1</label>
    </ligand>
    <ligandPart>
        <name>Fe</name>
        <dbReference type="ChEBI" id="CHEBI:18248"/>
    </ligandPart>
</feature>
<dbReference type="GO" id="GO:0160182">
    <property type="term" value="F:nitrate reductase (quinone) activity"/>
    <property type="evidence" value="ECO:0007669"/>
    <property type="project" value="UniProtKB-EC"/>
</dbReference>
<keyword evidence="9 18" id="KW-1133">Transmembrane helix</keyword>
<feature type="domain" description="NarG-like" evidence="19">
    <location>
        <begin position="9"/>
        <end position="233"/>
    </location>
</feature>
<dbReference type="RefSeq" id="WP_076449169.1">
    <property type="nucleotide sequence ID" value="NZ_FTOQ01000010.1"/>
</dbReference>
<evidence type="ECO:0000256" key="10">
    <source>
        <dbReference type="ARBA" id="ARBA00023002"/>
    </source>
</evidence>
<evidence type="ECO:0000256" key="12">
    <source>
        <dbReference type="ARBA" id="ARBA00023063"/>
    </source>
</evidence>